<gene>
    <name evidence="7" type="ORF">BATDEDRAFT_89161</name>
</gene>
<keyword evidence="5" id="KW-0812">Transmembrane</keyword>
<keyword evidence="8" id="KW-1185">Reference proteome</keyword>
<dbReference type="SMART" id="SM00563">
    <property type="entry name" value="PlsC"/>
    <property type="match status" value="1"/>
</dbReference>
<evidence type="ECO:0000313" key="7">
    <source>
        <dbReference type="EMBL" id="EGF79757.1"/>
    </source>
</evidence>
<sequence length="281" mass="31249">MQVSTAISLLVVGVVGRIAFVRYHKFRFIVRIFLFLICIAISSLAGILASPVLYLIGKGGYANWLVGQIFYRTASVACNINCNVEGAEHLLSIRPCVFLANHQSLLDMFTLGAVFPVNTAILAKAEIKWYPFMGQFMQLARNIFINRSDRSSAIETMAKVADLLKSQNLGLWMYPEGTRSQAKTKMLLPFKKGAFHLATQGNIPLIPIVCSTYYPCYSESEMVFEPATIQIRVLPPIETAGLTTADVDQLMETTRKAMLSTLEHLNTKPKDSISMPKTKTE</sequence>
<dbReference type="RefSeq" id="XP_006679668.1">
    <property type="nucleotide sequence ID" value="XM_006679605.1"/>
</dbReference>
<keyword evidence="4" id="KW-0594">Phospholipid biosynthesis</keyword>
<dbReference type="GO" id="GO:0016020">
    <property type="term" value="C:membrane"/>
    <property type="evidence" value="ECO:0007669"/>
    <property type="project" value="InterPro"/>
</dbReference>
<feature type="transmembrane region" description="Helical" evidence="5">
    <location>
        <begin position="32"/>
        <end position="56"/>
    </location>
</feature>
<dbReference type="OMA" id="SKCTIQP"/>
<reference evidence="7 8" key="1">
    <citation type="submission" date="2009-12" db="EMBL/GenBank/DDBJ databases">
        <title>The draft genome of Batrachochytrium dendrobatidis.</title>
        <authorList>
            <consortium name="US DOE Joint Genome Institute (JGI-PGF)"/>
            <person name="Kuo A."/>
            <person name="Salamov A."/>
            <person name="Schmutz J."/>
            <person name="Lucas S."/>
            <person name="Pitluck S."/>
            <person name="Rosenblum E."/>
            <person name="Stajich J."/>
            <person name="Eisen M."/>
            <person name="Grigoriev I.V."/>
        </authorList>
    </citation>
    <scope>NUCLEOTIDE SEQUENCE [LARGE SCALE GENOMIC DNA]</scope>
    <source>
        <strain evidence="8">JAM81 / FGSC 10211</strain>
    </source>
</reference>
<keyword evidence="5" id="KW-1133">Transmembrane helix</keyword>
<dbReference type="HOGENOM" id="CLU_027938_10_0_1"/>
<comment type="domain">
    <text evidence="4">The HXXXXD motif is essential for acyltransferase activity and may constitute the binding site for the phosphate moiety of the glycerol-3-phosphate.</text>
</comment>
<dbReference type="PANTHER" id="PTHR10434:SF11">
    <property type="entry name" value="1-ACYL-SN-GLYCEROL-3-PHOSPHATE ACYLTRANSFERASE"/>
    <property type="match status" value="1"/>
</dbReference>
<accession>F4P435</accession>
<dbReference type="GO" id="GO:0006654">
    <property type="term" value="P:phosphatidic acid biosynthetic process"/>
    <property type="evidence" value="ECO:0000318"/>
    <property type="project" value="GO_Central"/>
</dbReference>
<keyword evidence="2 4" id="KW-0808">Transferase</keyword>
<dbReference type="Pfam" id="PF01553">
    <property type="entry name" value="Acyltransferase"/>
    <property type="match status" value="1"/>
</dbReference>
<dbReference type="OrthoDB" id="202234at2759"/>
<proteinExistence type="inferred from homology"/>
<evidence type="ECO:0000256" key="4">
    <source>
        <dbReference type="RuleBase" id="RU361267"/>
    </source>
</evidence>
<dbReference type="InterPro" id="IPR004552">
    <property type="entry name" value="AGP_acyltrans"/>
</dbReference>
<dbReference type="PANTHER" id="PTHR10434">
    <property type="entry name" value="1-ACYL-SN-GLYCEROL-3-PHOSPHATE ACYLTRANSFERASE"/>
    <property type="match status" value="1"/>
</dbReference>
<dbReference type="InterPro" id="IPR002123">
    <property type="entry name" value="Plipid/glycerol_acylTrfase"/>
</dbReference>
<feature type="transmembrane region" description="Helical" evidence="5">
    <location>
        <begin position="6"/>
        <end position="23"/>
    </location>
</feature>
<keyword evidence="4" id="KW-0443">Lipid metabolism</keyword>
<dbReference type="Proteomes" id="UP000007241">
    <property type="component" value="Unassembled WGS sequence"/>
</dbReference>
<dbReference type="GO" id="GO:0003841">
    <property type="term" value="F:1-acylglycerol-3-phosphate O-acyltransferase activity"/>
    <property type="evidence" value="ECO:0000318"/>
    <property type="project" value="GO_Central"/>
</dbReference>
<evidence type="ECO:0000256" key="5">
    <source>
        <dbReference type="SAM" id="Phobius"/>
    </source>
</evidence>
<evidence type="ECO:0000256" key="2">
    <source>
        <dbReference type="ARBA" id="ARBA00022679"/>
    </source>
</evidence>
<protein>
    <recommendedName>
        <fullName evidence="4">1-acyl-sn-glycerol-3-phosphate acyltransferase</fullName>
        <ecNumber evidence="4">2.3.1.51</ecNumber>
    </recommendedName>
</protein>
<keyword evidence="4" id="KW-1208">Phospholipid metabolism</keyword>
<feature type="domain" description="Phospholipid/glycerol acyltransferase" evidence="6">
    <location>
        <begin position="96"/>
        <end position="213"/>
    </location>
</feature>
<dbReference type="GeneID" id="18243398"/>
<dbReference type="NCBIfam" id="TIGR00530">
    <property type="entry name" value="AGP_acyltrn"/>
    <property type="match status" value="1"/>
</dbReference>
<evidence type="ECO:0000256" key="3">
    <source>
        <dbReference type="ARBA" id="ARBA00023315"/>
    </source>
</evidence>
<name>F4P435_BATDJ</name>
<evidence type="ECO:0000256" key="1">
    <source>
        <dbReference type="ARBA" id="ARBA00008655"/>
    </source>
</evidence>
<evidence type="ECO:0000313" key="8">
    <source>
        <dbReference type="Proteomes" id="UP000007241"/>
    </source>
</evidence>
<keyword evidence="5" id="KW-0472">Membrane</keyword>
<dbReference type="SUPFAM" id="SSF69593">
    <property type="entry name" value="Glycerol-3-phosphate (1)-acyltransferase"/>
    <property type="match status" value="1"/>
</dbReference>
<dbReference type="GO" id="GO:0005783">
    <property type="term" value="C:endoplasmic reticulum"/>
    <property type="evidence" value="ECO:0000318"/>
    <property type="project" value="GO_Central"/>
</dbReference>
<dbReference type="CDD" id="cd07989">
    <property type="entry name" value="LPLAT_AGPAT-like"/>
    <property type="match status" value="1"/>
</dbReference>
<dbReference type="STRING" id="684364.F4P435"/>
<organism evidence="7 8">
    <name type="scientific">Batrachochytrium dendrobatidis (strain JAM81 / FGSC 10211)</name>
    <name type="common">Frog chytrid fungus</name>
    <dbReference type="NCBI Taxonomy" id="684364"/>
    <lineage>
        <taxon>Eukaryota</taxon>
        <taxon>Fungi</taxon>
        <taxon>Fungi incertae sedis</taxon>
        <taxon>Chytridiomycota</taxon>
        <taxon>Chytridiomycota incertae sedis</taxon>
        <taxon>Chytridiomycetes</taxon>
        <taxon>Rhizophydiales</taxon>
        <taxon>Rhizophydiales incertae sedis</taxon>
        <taxon>Batrachochytrium</taxon>
    </lineage>
</organism>
<comment type="catalytic activity">
    <reaction evidence="4">
        <text>a 1-acyl-sn-glycero-3-phosphate + an acyl-CoA = a 1,2-diacyl-sn-glycero-3-phosphate + CoA</text>
        <dbReference type="Rhea" id="RHEA:19709"/>
        <dbReference type="ChEBI" id="CHEBI:57287"/>
        <dbReference type="ChEBI" id="CHEBI:57970"/>
        <dbReference type="ChEBI" id="CHEBI:58342"/>
        <dbReference type="ChEBI" id="CHEBI:58608"/>
        <dbReference type="EC" id="2.3.1.51"/>
    </reaction>
</comment>
<comment type="similarity">
    <text evidence="1 4">Belongs to the 1-acyl-sn-glycerol-3-phosphate acyltransferase family.</text>
</comment>
<dbReference type="InParanoid" id="F4P435"/>
<dbReference type="FunCoup" id="F4P435">
    <property type="interactions" value="168"/>
</dbReference>
<dbReference type="EC" id="2.3.1.51" evidence="4"/>
<keyword evidence="4" id="KW-0444">Lipid biosynthesis</keyword>
<dbReference type="AlphaFoldDB" id="F4P435"/>
<dbReference type="EMBL" id="GL882885">
    <property type="protein sequence ID" value="EGF79757.1"/>
    <property type="molecule type" value="Genomic_DNA"/>
</dbReference>
<keyword evidence="3 4" id="KW-0012">Acyltransferase</keyword>
<evidence type="ECO:0000259" key="6">
    <source>
        <dbReference type="SMART" id="SM00563"/>
    </source>
</evidence>